<keyword evidence="1" id="KW-0472">Membrane</keyword>
<feature type="transmembrane region" description="Helical" evidence="1">
    <location>
        <begin position="53"/>
        <end position="74"/>
    </location>
</feature>
<dbReference type="RefSeq" id="WP_003323968.1">
    <property type="nucleotide sequence ID" value="NZ_ALPT02000011.1"/>
</dbReference>
<evidence type="ECO:0000256" key="1">
    <source>
        <dbReference type="SAM" id="Phobius"/>
    </source>
</evidence>
<dbReference type="AlphaFoldDB" id="A0A094WQQ7"/>
<dbReference type="OrthoDB" id="2276409at2"/>
<keyword evidence="1" id="KW-0812">Transmembrane</keyword>
<dbReference type="Proteomes" id="UP000297014">
    <property type="component" value="Unassembled WGS sequence"/>
</dbReference>
<organism evidence="2 4">
    <name type="scientific">Alkalihalobacillus alcalophilus ATCC 27647 = CGMCC 1.3604</name>
    <dbReference type="NCBI Taxonomy" id="1218173"/>
    <lineage>
        <taxon>Bacteria</taxon>
        <taxon>Bacillati</taxon>
        <taxon>Bacillota</taxon>
        <taxon>Bacilli</taxon>
        <taxon>Bacillales</taxon>
        <taxon>Bacillaceae</taxon>
        <taxon>Alkalihalobacillus</taxon>
    </lineage>
</organism>
<dbReference type="Proteomes" id="UP000002754">
    <property type="component" value="Unassembled WGS sequence"/>
</dbReference>
<reference evidence="2 4" key="1">
    <citation type="journal article" date="2014" name="Genome Announc.">
        <title>Draft Genome Sequence of Bacillus alcalophilus AV1934, a Classic Alkaliphile Isolated from Human Feces in 1934.</title>
        <authorList>
            <person name="Attie O."/>
            <person name="Jayaprakash A."/>
            <person name="Shah H."/>
            <person name="Paulsen I.T."/>
            <person name="Morino M."/>
            <person name="Takahashi Y."/>
            <person name="Narumi I."/>
            <person name="Sachidanandam R."/>
            <person name="Satoh K."/>
            <person name="Ito M."/>
            <person name="Krulwich T.A."/>
        </authorList>
    </citation>
    <scope>NUCLEOTIDE SEQUENCE [LARGE SCALE GENOMIC DNA]</scope>
    <source>
        <strain evidence="2 4">AV1934</strain>
    </source>
</reference>
<evidence type="ECO:0000313" key="5">
    <source>
        <dbReference type="Proteomes" id="UP000297014"/>
    </source>
</evidence>
<dbReference type="EMBL" id="ALPT02000011">
    <property type="protein sequence ID" value="KGA98363.1"/>
    <property type="molecule type" value="Genomic_DNA"/>
</dbReference>
<feature type="transmembrane region" description="Helical" evidence="1">
    <location>
        <begin position="21"/>
        <end position="41"/>
    </location>
</feature>
<proteinExistence type="predicted"/>
<protein>
    <submittedName>
        <fullName evidence="2">Uncharacterized protein</fullName>
    </submittedName>
</protein>
<reference evidence="3 5" key="2">
    <citation type="submission" date="2014-01" db="EMBL/GenBank/DDBJ databases">
        <title>Draft genome sequencing of Bacillus alcalophilus CGMCC 1.3604.</title>
        <authorList>
            <person name="Yang J."/>
            <person name="Diao L."/>
            <person name="Yang S."/>
        </authorList>
    </citation>
    <scope>NUCLEOTIDE SEQUENCE [LARGE SCALE GENOMIC DNA]</scope>
    <source>
        <strain evidence="3 5">CGMCC 1.3604</strain>
    </source>
</reference>
<comment type="caution">
    <text evidence="2">The sequence shown here is derived from an EMBL/GenBank/DDBJ whole genome shotgun (WGS) entry which is preliminary data.</text>
</comment>
<keyword evidence="1" id="KW-1133">Transmembrane helix</keyword>
<evidence type="ECO:0000313" key="2">
    <source>
        <dbReference type="EMBL" id="KGA98363.1"/>
    </source>
</evidence>
<gene>
    <name evidence="3" type="ORF">AJ85_04145</name>
    <name evidence="2" type="ORF">BALCAV_0204585</name>
</gene>
<evidence type="ECO:0000313" key="4">
    <source>
        <dbReference type="Proteomes" id="UP000002754"/>
    </source>
</evidence>
<name>A0A094WQQ7_ALKAL</name>
<dbReference type="EMBL" id="JALP01000061">
    <property type="protein sequence ID" value="THG91633.1"/>
    <property type="molecule type" value="Genomic_DNA"/>
</dbReference>
<evidence type="ECO:0000313" key="3">
    <source>
        <dbReference type="EMBL" id="THG91633.1"/>
    </source>
</evidence>
<accession>A0A094WQQ7</accession>
<dbReference type="STRING" id="1218173.BALCAV_0204585"/>
<sequence>MNKKLNREEALSLLQRTYKPGVTLPILMTLIGIAVYGGLWLDIKDGHYNRIGLFSAVIAPLMIVIGSIWTAFIFRMFQYKKELRDYKKDPARYEW</sequence>
<keyword evidence="4" id="KW-1185">Reference proteome</keyword>